<accession>A0A3B1DV40</accession>
<evidence type="ECO:0000256" key="3">
    <source>
        <dbReference type="ARBA" id="ARBA00022692"/>
    </source>
</evidence>
<dbReference type="InterPro" id="IPR036280">
    <property type="entry name" value="Multihaem_cyt_sf"/>
</dbReference>
<feature type="transmembrane region" description="Helical" evidence="6">
    <location>
        <begin position="500"/>
        <end position="524"/>
    </location>
</feature>
<gene>
    <name evidence="8" type="ORF">MNBD_PLANCTO03-1736</name>
</gene>
<name>A0A3B1DV40_9ZZZZ</name>
<evidence type="ECO:0000256" key="2">
    <source>
        <dbReference type="ARBA" id="ARBA00022475"/>
    </source>
</evidence>
<dbReference type="SUPFAM" id="SSF81342">
    <property type="entry name" value="Transmembrane di-heme cytochromes"/>
    <property type="match status" value="1"/>
</dbReference>
<evidence type="ECO:0000256" key="4">
    <source>
        <dbReference type="ARBA" id="ARBA00022989"/>
    </source>
</evidence>
<feature type="transmembrane region" description="Helical" evidence="6">
    <location>
        <begin position="588"/>
        <end position="609"/>
    </location>
</feature>
<evidence type="ECO:0000313" key="8">
    <source>
        <dbReference type="EMBL" id="VAX39918.1"/>
    </source>
</evidence>
<dbReference type="Gene3D" id="1.10.1130.10">
    <property type="entry name" value="Flavocytochrome C3, Chain A"/>
    <property type="match status" value="1"/>
</dbReference>
<dbReference type="GO" id="GO:0005886">
    <property type="term" value="C:plasma membrane"/>
    <property type="evidence" value="ECO:0007669"/>
    <property type="project" value="UniProtKB-SubCell"/>
</dbReference>
<dbReference type="Pfam" id="PF01292">
    <property type="entry name" value="Ni_hydr_CYTB"/>
    <property type="match status" value="1"/>
</dbReference>
<dbReference type="EMBL" id="UOGK01000304">
    <property type="protein sequence ID" value="VAX39918.1"/>
    <property type="molecule type" value="Genomic_DNA"/>
</dbReference>
<evidence type="ECO:0000256" key="6">
    <source>
        <dbReference type="SAM" id="Phobius"/>
    </source>
</evidence>
<dbReference type="CDD" id="cd08168">
    <property type="entry name" value="Cytochrom_C3"/>
    <property type="match status" value="1"/>
</dbReference>
<feature type="domain" description="Cytochrome b561 bacterial/Ni-hydrogenase" evidence="7">
    <location>
        <begin position="376"/>
        <end position="528"/>
    </location>
</feature>
<proteinExistence type="predicted"/>
<keyword evidence="3 6" id="KW-0812">Transmembrane</keyword>
<dbReference type="GO" id="GO:0009055">
    <property type="term" value="F:electron transfer activity"/>
    <property type="evidence" value="ECO:0007669"/>
    <property type="project" value="InterPro"/>
</dbReference>
<comment type="subcellular location">
    <subcellularLocation>
        <location evidence="1">Cell membrane</location>
        <topology evidence="1">Multi-pass membrane protein</topology>
    </subcellularLocation>
</comment>
<evidence type="ECO:0000256" key="5">
    <source>
        <dbReference type="ARBA" id="ARBA00023136"/>
    </source>
</evidence>
<reference evidence="8" key="1">
    <citation type="submission" date="2018-06" db="EMBL/GenBank/DDBJ databases">
        <authorList>
            <person name="Zhirakovskaya E."/>
        </authorList>
    </citation>
    <scope>NUCLEOTIDE SEQUENCE</scope>
</reference>
<dbReference type="AlphaFoldDB" id="A0A3B1DV40"/>
<evidence type="ECO:0000259" key="7">
    <source>
        <dbReference type="Pfam" id="PF01292"/>
    </source>
</evidence>
<sequence length="735" mass="83105">MCAFGVLCSLSFATAQPADDAEVEDPDRRCLQCHAQEHIAELDPAERLSMVGTWLDAETPPPEGWEETHWALRGDEPATRPGLLIAPDALAGSVHAETTCVECHEDAARLPHEPKLNLLTCATSCHEAAAQDYATSTHHEALLNEDELAPTCAKCHGGHEILPVGDIRSEQHRLNSIFLCAECHERHMKDTPGGYKPRSHIEAYLQSAHGKAIAESGLIAAPTCADCHSAHAVHPVDHPDSPVHRDKIPETCGECHVGILQTFETSVHGTLVAEGDPDAPVCTDCHTSHEIIHPDEVAFKLASGDRCGNCHEERIKHYRETFHGKALELGQGNVAACFDCHGHHDILPMDDPEGRLAGDRKLETCQQCHPKAGPKFTGYLAHADHFNRELYPVLYWTFVFMTTIVVGTFIFFGAHTIMWVTRSLVLFFRNPRAFREIKRLAREDKETFVRFRPFERFLHVLVMSSFLLLVATGMPLKFYYTNWAKELVRYIGGLEAAAQLHRLGAIITFTYFALHISAMLLAGVRNRDLYRNPKTGRFSPRLFLKVFFGPDLPYPHIQDFKDWWAHQKWFFGRGPQPQFDKWTYWEKFDYLAVFWGVAVIGLSGLIMWFPETFTRVLPGWIINVALIVHSDEALLAAGFIFTFHFFNVHFRPEKFPLDSVMFSGRISKTEMLHERKRWYDRLVATGRLDAIREGDDWAQWRKVIHPLGYLAFGIGLVLLVLIIYAMGSRLLTGGH</sequence>
<evidence type="ECO:0000256" key="1">
    <source>
        <dbReference type="ARBA" id="ARBA00004651"/>
    </source>
</evidence>
<feature type="transmembrane region" description="Helical" evidence="6">
    <location>
        <begin position="393"/>
        <end position="420"/>
    </location>
</feature>
<protein>
    <submittedName>
        <fullName evidence="8">Cytochrome c family protein</fullName>
    </submittedName>
</protein>
<keyword evidence="2" id="KW-1003">Cell membrane</keyword>
<organism evidence="8">
    <name type="scientific">hydrothermal vent metagenome</name>
    <dbReference type="NCBI Taxonomy" id="652676"/>
    <lineage>
        <taxon>unclassified sequences</taxon>
        <taxon>metagenomes</taxon>
        <taxon>ecological metagenomes</taxon>
    </lineage>
</organism>
<feature type="transmembrane region" description="Helical" evidence="6">
    <location>
        <begin position="707"/>
        <end position="727"/>
    </location>
</feature>
<keyword evidence="4 6" id="KW-1133">Transmembrane helix</keyword>
<feature type="transmembrane region" description="Helical" evidence="6">
    <location>
        <begin position="457"/>
        <end position="480"/>
    </location>
</feature>
<keyword evidence="5 6" id="KW-0472">Membrane</keyword>
<dbReference type="InterPro" id="IPR011577">
    <property type="entry name" value="Cyt_b561_bac/Ni-Hgenase"/>
</dbReference>
<feature type="transmembrane region" description="Helical" evidence="6">
    <location>
        <begin position="621"/>
        <end position="646"/>
    </location>
</feature>
<dbReference type="Gene3D" id="1.20.950.20">
    <property type="entry name" value="Transmembrane di-heme cytochromes, Chain C"/>
    <property type="match status" value="1"/>
</dbReference>
<dbReference type="GO" id="GO:0022904">
    <property type="term" value="P:respiratory electron transport chain"/>
    <property type="evidence" value="ECO:0007669"/>
    <property type="project" value="InterPro"/>
</dbReference>
<dbReference type="InterPro" id="IPR016174">
    <property type="entry name" value="Di-haem_cyt_TM"/>
</dbReference>
<dbReference type="SUPFAM" id="SSF48695">
    <property type="entry name" value="Multiheme cytochromes"/>
    <property type="match status" value="1"/>
</dbReference>